<accession>A0A8W8K447</accession>
<dbReference type="AlphaFoldDB" id="A0A8W8K447"/>
<sequence>MADSFFTLSSSVILKVNKKIKPIVSNRLYRFNSKKTWNDVFDEVADPDEIDMRKTDEVVVNVSDKSGLQTFEPDMSESIEVVQEFDNKLKFATFSVNRYNLESDEEQEENNNVNKEKSFLDVLMSNARHLACTNNPIRINEENHRFTAKDALFNKVCDMFEECQAKFPTTYLNDEVKRYTMILADALWYPNGHFGGLQEKASHIPDVVAIPERFFDFEGFNDYKRKKQKCPNLQCNVLNGHAKTLLQLALKQFCVNWKDLHDDIEKLATTFSSCSTFLDNCNKQQKERQNKFTPSRQIEKDIWLDKRQAAKNDIKLEYQGLDNRINETEHVIPIFFNEELFLTKPFDSSMDRFRFFQKLSLSSEVAICRYDPGGSNTTITYVWKIPENIPDAELLTTSTRIVQGLRQNLFEFHTRQMRRDFRHKFSNLGGSRIPPHIMRAIYAELTLDASADQNPEIDQRARMAILGEDPEHIIDIRHLNKRRPGDTFNQFFEQLEKEVQSIMAADERRHNVEHNAHYISVPDLIKQVKSKLPDDAPIPSEPTVLISFVPKNTHNNVSKLYKSNVPLRMSIQTRQLRASHMDDHFCAAMFKYMREYSVLYRDETAFVCLDDKSKLDFGEPSLALSSGVRGKKAIVPLNSMLSCLDHDCQSKGYLTPSVCLDVDIPDANDESFYKGKVTLGMKDSVFQSSNPFRHAFELRHILNLKGEQKPVLMMFTGGGPDHRVTYHAVKLALIVLFKRLGLEMLVAGRTAPGHSSRTYNVTSKSGFPKCSIVKERVLK</sequence>
<dbReference type="EnsemblMetazoa" id="G21571.1">
    <property type="protein sequence ID" value="G21571.1:cds"/>
    <property type="gene ID" value="G21571"/>
</dbReference>
<keyword evidence="2" id="KW-1185">Reference proteome</keyword>
<reference evidence="1" key="1">
    <citation type="submission" date="2022-08" db="UniProtKB">
        <authorList>
            <consortium name="EnsemblMetazoa"/>
        </authorList>
    </citation>
    <scope>IDENTIFICATION</scope>
    <source>
        <strain evidence="1">05x7-T-G4-1.051#20</strain>
    </source>
</reference>
<evidence type="ECO:0000313" key="2">
    <source>
        <dbReference type="Proteomes" id="UP000005408"/>
    </source>
</evidence>
<dbReference type="Proteomes" id="UP000005408">
    <property type="component" value="Unassembled WGS sequence"/>
</dbReference>
<protein>
    <submittedName>
        <fullName evidence="1">Uncharacterized protein</fullName>
    </submittedName>
</protein>
<evidence type="ECO:0000313" key="1">
    <source>
        <dbReference type="EnsemblMetazoa" id="G21571.1:cds"/>
    </source>
</evidence>
<proteinExistence type="predicted"/>
<organism evidence="1 2">
    <name type="scientific">Magallana gigas</name>
    <name type="common">Pacific oyster</name>
    <name type="synonym">Crassostrea gigas</name>
    <dbReference type="NCBI Taxonomy" id="29159"/>
    <lineage>
        <taxon>Eukaryota</taxon>
        <taxon>Metazoa</taxon>
        <taxon>Spiralia</taxon>
        <taxon>Lophotrochozoa</taxon>
        <taxon>Mollusca</taxon>
        <taxon>Bivalvia</taxon>
        <taxon>Autobranchia</taxon>
        <taxon>Pteriomorphia</taxon>
        <taxon>Ostreida</taxon>
        <taxon>Ostreoidea</taxon>
        <taxon>Ostreidae</taxon>
        <taxon>Magallana</taxon>
    </lineage>
</organism>
<name>A0A8W8K447_MAGGI</name>